<dbReference type="InterPro" id="IPR007271">
    <property type="entry name" value="Nuc_sug_transpt"/>
</dbReference>
<dbReference type="GO" id="GO:0000139">
    <property type="term" value="C:Golgi membrane"/>
    <property type="evidence" value="ECO:0007669"/>
    <property type="project" value="UniProtKB-SubCell"/>
</dbReference>
<name>A0A811SEW9_9POAL</name>
<feature type="transmembrane region" description="Helical" evidence="6">
    <location>
        <begin position="91"/>
        <end position="112"/>
    </location>
</feature>
<accession>A0A811SEW9</accession>
<gene>
    <name evidence="8" type="ORF">NCGR_LOCUS63473</name>
</gene>
<evidence type="ECO:0000256" key="5">
    <source>
        <dbReference type="SAM" id="MobiDB-lite"/>
    </source>
</evidence>
<comment type="subcellular location">
    <subcellularLocation>
        <location evidence="1">Membrane</location>
        <topology evidence="1">Multi-pass membrane protein</topology>
    </subcellularLocation>
</comment>
<dbReference type="NCBIfam" id="TIGR00803">
    <property type="entry name" value="nst"/>
    <property type="match status" value="1"/>
</dbReference>
<protein>
    <recommendedName>
        <fullName evidence="7">DUF7722 domain-containing protein</fullName>
    </recommendedName>
</protein>
<feature type="transmembrane region" description="Helical" evidence="6">
    <location>
        <begin position="60"/>
        <end position="79"/>
    </location>
</feature>
<dbReference type="PANTHER" id="PTHR10231">
    <property type="entry name" value="NUCLEOTIDE-SUGAR TRANSMEMBRANE TRANSPORTER"/>
    <property type="match status" value="1"/>
</dbReference>
<feature type="compositionally biased region" description="Low complexity" evidence="5">
    <location>
        <begin position="374"/>
        <end position="395"/>
    </location>
</feature>
<evidence type="ECO:0000256" key="3">
    <source>
        <dbReference type="ARBA" id="ARBA00022989"/>
    </source>
</evidence>
<keyword evidence="3 6" id="KW-1133">Transmembrane helix</keyword>
<comment type="caution">
    <text evidence="8">The sequence shown here is derived from an EMBL/GenBank/DDBJ whole genome shotgun (WGS) entry which is preliminary data.</text>
</comment>
<dbReference type="Proteomes" id="UP000604825">
    <property type="component" value="Unassembled WGS sequence"/>
</dbReference>
<organism evidence="8 9">
    <name type="scientific">Miscanthus lutarioriparius</name>
    <dbReference type="NCBI Taxonomy" id="422564"/>
    <lineage>
        <taxon>Eukaryota</taxon>
        <taxon>Viridiplantae</taxon>
        <taxon>Streptophyta</taxon>
        <taxon>Embryophyta</taxon>
        <taxon>Tracheophyta</taxon>
        <taxon>Spermatophyta</taxon>
        <taxon>Magnoliopsida</taxon>
        <taxon>Liliopsida</taxon>
        <taxon>Poales</taxon>
        <taxon>Poaceae</taxon>
        <taxon>PACMAD clade</taxon>
        <taxon>Panicoideae</taxon>
        <taxon>Andropogonodae</taxon>
        <taxon>Andropogoneae</taxon>
        <taxon>Saccharinae</taxon>
        <taxon>Miscanthus</taxon>
    </lineage>
</organism>
<evidence type="ECO:0000313" key="8">
    <source>
        <dbReference type="EMBL" id="CAD6339375.1"/>
    </source>
</evidence>
<keyword evidence="2 6" id="KW-0812">Transmembrane</keyword>
<dbReference type="InterPro" id="IPR056139">
    <property type="entry name" value="DUF7722"/>
</dbReference>
<keyword evidence="4 6" id="KW-0472">Membrane</keyword>
<evidence type="ECO:0000256" key="4">
    <source>
        <dbReference type="ARBA" id="ARBA00023136"/>
    </source>
</evidence>
<feature type="domain" description="DUF7722" evidence="7">
    <location>
        <begin position="441"/>
        <end position="486"/>
    </location>
</feature>
<keyword evidence="9" id="KW-1185">Reference proteome</keyword>
<dbReference type="Pfam" id="PF24847">
    <property type="entry name" value="DUF7722"/>
    <property type="match status" value="1"/>
</dbReference>
<feature type="transmembrane region" description="Helical" evidence="6">
    <location>
        <begin position="132"/>
        <end position="154"/>
    </location>
</feature>
<evidence type="ECO:0000313" key="9">
    <source>
        <dbReference type="Proteomes" id="UP000604825"/>
    </source>
</evidence>
<dbReference type="EMBL" id="CAJGYO010000019">
    <property type="protein sequence ID" value="CAD6339375.1"/>
    <property type="molecule type" value="Genomic_DNA"/>
</dbReference>
<evidence type="ECO:0000256" key="6">
    <source>
        <dbReference type="SAM" id="Phobius"/>
    </source>
</evidence>
<reference evidence="8" key="1">
    <citation type="submission" date="2020-10" db="EMBL/GenBank/DDBJ databases">
        <authorList>
            <person name="Han B."/>
            <person name="Lu T."/>
            <person name="Zhao Q."/>
            <person name="Huang X."/>
            <person name="Zhao Y."/>
        </authorList>
    </citation>
    <scope>NUCLEOTIDE SEQUENCE</scope>
</reference>
<dbReference type="GO" id="GO:0015165">
    <property type="term" value="F:pyrimidine nucleotide-sugar transmembrane transporter activity"/>
    <property type="evidence" value="ECO:0007669"/>
    <property type="project" value="InterPro"/>
</dbReference>
<proteinExistence type="predicted"/>
<dbReference type="Pfam" id="PF04142">
    <property type="entry name" value="Nuc_sug_transp"/>
    <property type="match status" value="1"/>
</dbReference>
<dbReference type="AlphaFoldDB" id="A0A811SEW9"/>
<dbReference type="OrthoDB" id="408493at2759"/>
<evidence type="ECO:0000256" key="2">
    <source>
        <dbReference type="ARBA" id="ARBA00022692"/>
    </source>
</evidence>
<feature type="region of interest" description="Disordered" evidence="5">
    <location>
        <begin position="367"/>
        <end position="402"/>
    </location>
</feature>
<sequence>MGGLIVVQKLGIGYVGILTTLSQSNGKYKYDYATIPFLAELFKVKGCGDAPCDSLFAAPLQGYMLGILSACLSALAGVYREYLMKKNNDSLYWQNVQLYTFGVMFNMGWLIYGDFKAGFELGPWWQRLFNGYSITTWMVVFNLGSTGLLVSWLMKYSDNIVKVYSTSMAMLLTMVLSIYLFSVKATIQLFLGIIICIISLQMYFMPVHMLVELPQTLPVTSNPALFESSVQKFMVVISTTMELWKDSNWTKCSLAKSSVIHVFQDLFVEPQCCKEVIGMAPVAVSQYSATLRLWKHTLYAVSFICSIELDSSLFLKTNFGFNVAQDTLGYKGACAQPSDLRTAKAHAGIKLETPSGRLMPNIRRRPFEQHHSKPPSSGSLAQSAQSSSFQPSTPSRMGSLGPTVSLSIVMTKPSGGQQPEMERKEGGRCGGGCGFRMPLHYPRYKKADYEAMPEWHVDCLLREYGLPADGDLDSKRRFAMGAFLWPDQY</sequence>
<evidence type="ECO:0000259" key="7">
    <source>
        <dbReference type="Pfam" id="PF24847"/>
    </source>
</evidence>
<evidence type="ECO:0000256" key="1">
    <source>
        <dbReference type="ARBA" id="ARBA00004141"/>
    </source>
</evidence>